<sequence>MSDLDDIADIDLVMQLINEDQQMQGKSSRRSRKAINQERDMAEARLIADYFGPSPKYPDYYFRPGANNDLTVLNHSSLFDDLLDDIAPVVPYDVNGVTFEIGSYDPDSILRSRSRKDKNDPTWDREFDSLGLQRGGKSCRLRWTNYLRPDIKRGKFTSQEEQTIILLHALLGNRWAAIASHLPRRTDNEIKNYWNTQLKKRLTKMEARLVRGSSRVVSNFYQRTMPNMNVLESVEPQTLDDMFTEYHMSSFNTFNNPEEEATQHTLEVSDMIYLQDNYFLGEAFTNDLVNDANYCHGHFGDNCSNYWSNILDKLGNSSSSFSSVF</sequence>
<dbReference type="InterPro" id="IPR001005">
    <property type="entry name" value="SANT/Myb"/>
</dbReference>
<dbReference type="SUPFAM" id="SSF46689">
    <property type="entry name" value="Homeodomain-like"/>
    <property type="match status" value="1"/>
</dbReference>
<evidence type="ECO:0000256" key="1">
    <source>
        <dbReference type="ARBA" id="ARBA00004123"/>
    </source>
</evidence>
<protein>
    <submittedName>
        <fullName evidence="10">Transcription factor MYB106-like</fullName>
    </submittedName>
</protein>
<dbReference type="InterPro" id="IPR017930">
    <property type="entry name" value="Myb_dom"/>
</dbReference>
<keyword evidence="4" id="KW-0805">Transcription regulation</keyword>
<reference evidence="10" key="1">
    <citation type="journal article" date="2019" name="Sci. Rep.">
        <title>Draft genome of Tanacetum cinerariifolium, the natural source of mosquito coil.</title>
        <authorList>
            <person name="Yamashiro T."/>
            <person name="Shiraishi A."/>
            <person name="Satake H."/>
            <person name="Nakayama K."/>
        </authorList>
    </citation>
    <scope>NUCLEOTIDE SEQUENCE</scope>
</reference>
<evidence type="ECO:0000256" key="4">
    <source>
        <dbReference type="ARBA" id="ARBA00023015"/>
    </source>
</evidence>
<evidence type="ECO:0000259" key="9">
    <source>
        <dbReference type="PROSITE" id="PS51294"/>
    </source>
</evidence>
<dbReference type="EMBL" id="BKCJ010007298">
    <property type="protein sequence ID" value="GEU76531.1"/>
    <property type="molecule type" value="Genomic_DNA"/>
</dbReference>
<accession>A0A6L2MRB8</accession>
<dbReference type="PROSITE" id="PS50090">
    <property type="entry name" value="MYB_LIKE"/>
    <property type="match status" value="1"/>
</dbReference>
<dbReference type="GO" id="GO:0005634">
    <property type="term" value="C:nucleus"/>
    <property type="evidence" value="ECO:0007669"/>
    <property type="project" value="UniProtKB-SubCell"/>
</dbReference>
<comment type="subcellular location">
    <subcellularLocation>
        <location evidence="1">Nucleus</location>
    </subcellularLocation>
</comment>
<evidence type="ECO:0000256" key="3">
    <source>
        <dbReference type="ARBA" id="ARBA00022737"/>
    </source>
</evidence>
<comment type="caution">
    <text evidence="10">The sequence shown here is derived from an EMBL/GenBank/DDBJ whole genome shotgun (WGS) entry which is preliminary data.</text>
</comment>
<evidence type="ECO:0000256" key="2">
    <source>
        <dbReference type="ARBA" id="ARBA00022473"/>
    </source>
</evidence>
<evidence type="ECO:0000256" key="5">
    <source>
        <dbReference type="ARBA" id="ARBA00023125"/>
    </source>
</evidence>
<dbReference type="InterPro" id="IPR015495">
    <property type="entry name" value="Myb_TF_plants"/>
</dbReference>
<keyword evidence="7" id="KW-0539">Nucleus</keyword>
<dbReference type="CDD" id="cd00167">
    <property type="entry name" value="SANT"/>
    <property type="match status" value="1"/>
</dbReference>
<dbReference type="PROSITE" id="PS51294">
    <property type="entry name" value="HTH_MYB"/>
    <property type="match status" value="1"/>
</dbReference>
<dbReference type="GO" id="GO:1901957">
    <property type="term" value="P:regulation of cutin biosynthetic process"/>
    <property type="evidence" value="ECO:0007669"/>
    <property type="project" value="UniProtKB-ARBA"/>
</dbReference>
<evidence type="ECO:0000313" key="10">
    <source>
        <dbReference type="EMBL" id="GEU76531.1"/>
    </source>
</evidence>
<evidence type="ECO:0000259" key="8">
    <source>
        <dbReference type="PROSITE" id="PS50090"/>
    </source>
</evidence>
<feature type="domain" description="Myb-like" evidence="8">
    <location>
        <begin position="148"/>
        <end position="198"/>
    </location>
</feature>
<feature type="domain" description="HTH myb-type" evidence="9">
    <location>
        <begin position="148"/>
        <end position="202"/>
    </location>
</feature>
<dbReference type="AlphaFoldDB" id="A0A6L2MRB8"/>
<dbReference type="Gene3D" id="1.10.10.60">
    <property type="entry name" value="Homeodomain-like"/>
    <property type="match status" value="2"/>
</dbReference>
<organism evidence="10">
    <name type="scientific">Tanacetum cinerariifolium</name>
    <name type="common">Dalmatian daisy</name>
    <name type="synonym">Chrysanthemum cinerariifolium</name>
    <dbReference type="NCBI Taxonomy" id="118510"/>
    <lineage>
        <taxon>Eukaryota</taxon>
        <taxon>Viridiplantae</taxon>
        <taxon>Streptophyta</taxon>
        <taxon>Embryophyta</taxon>
        <taxon>Tracheophyta</taxon>
        <taxon>Spermatophyta</taxon>
        <taxon>Magnoliopsida</taxon>
        <taxon>eudicotyledons</taxon>
        <taxon>Gunneridae</taxon>
        <taxon>Pentapetalae</taxon>
        <taxon>asterids</taxon>
        <taxon>campanulids</taxon>
        <taxon>Asterales</taxon>
        <taxon>Asteraceae</taxon>
        <taxon>Asteroideae</taxon>
        <taxon>Anthemideae</taxon>
        <taxon>Anthemidinae</taxon>
        <taxon>Tanacetum</taxon>
    </lineage>
</organism>
<dbReference type="PANTHER" id="PTHR10641:SF586">
    <property type="entry name" value="TRANSCRIPTION FACTOR MYB16"/>
    <property type="match status" value="1"/>
</dbReference>
<dbReference type="GO" id="GO:0003677">
    <property type="term" value="F:DNA binding"/>
    <property type="evidence" value="ECO:0007669"/>
    <property type="project" value="UniProtKB-KW"/>
</dbReference>
<keyword evidence="2" id="KW-0217">Developmental protein</keyword>
<evidence type="ECO:0000256" key="7">
    <source>
        <dbReference type="ARBA" id="ARBA00023242"/>
    </source>
</evidence>
<dbReference type="InterPro" id="IPR006912">
    <property type="entry name" value="Harbinger_derived_prot"/>
</dbReference>
<keyword evidence="5" id="KW-0238">DNA-binding</keyword>
<keyword evidence="3" id="KW-0677">Repeat</keyword>
<proteinExistence type="predicted"/>
<dbReference type="Pfam" id="PF00249">
    <property type="entry name" value="Myb_DNA-binding"/>
    <property type="match status" value="1"/>
</dbReference>
<dbReference type="FunFam" id="1.10.10.60:FF:000099">
    <property type="entry name" value="MYB transcription factor"/>
    <property type="match status" value="1"/>
</dbReference>
<dbReference type="Pfam" id="PF04827">
    <property type="entry name" value="Plant_tran"/>
    <property type="match status" value="1"/>
</dbReference>
<keyword evidence="6" id="KW-0804">Transcription</keyword>
<dbReference type="PANTHER" id="PTHR10641">
    <property type="entry name" value="MYB FAMILY TRANSCRIPTION FACTOR"/>
    <property type="match status" value="1"/>
</dbReference>
<dbReference type="GO" id="GO:0000902">
    <property type="term" value="P:cell morphogenesis"/>
    <property type="evidence" value="ECO:0007669"/>
    <property type="project" value="UniProtKB-ARBA"/>
</dbReference>
<dbReference type="InterPro" id="IPR009057">
    <property type="entry name" value="Homeodomain-like_sf"/>
</dbReference>
<name>A0A6L2MRB8_TANCI</name>
<gene>
    <name evidence="10" type="ORF">Tci_048509</name>
</gene>
<dbReference type="SMART" id="SM00717">
    <property type="entry name" value="SANT"/>
    <property type="match status" value="1"/>
</dbReference>
<evidence type="ECO:0000256" key="6">
    <source>
        <dbReference type="ARBA" id="ARBA00023163"/>
    </source>
</evidence>